<dbReference type="HOGENOM" id="CLU_849057_0_0_10"/>
<dbReference type="GO" id="GO:0009252">
    <property type="term" value="P:peptidoglycan biosynthetic process"/>
    <property type="evidence" value="ECO:0007669"/>
    <property type="project" value="UniProtKB-KW"/>
</dbReference>
<evidence type="ECO:0000256" key="4">
    <source>
        <dbReference type="ARBA" id="ARBA00022984"/>
    </source>
</evidence>
<evidence type="ECO:0000256" key="2">
    <source>
        <dbReference type="ARBA" id="ARBA00022679"/>
    </source>
</evidence>
<dbReference type="Proteomes" id="UP000032417">
    <property type="component" value="Chromosome 1"/>
</dbReference>
<keyword evidence="3" id="KW-0133">Cell shape</keyword>
<comment type="similarity">
    <text evidence="1">Belongs to the FemABX family.</text>
</comment>
<dbReference type="PANTHER" id="PTHR36174">
    <property type="entry name" value="LIPID II:GLYCINE GLYCYLTRANSFERASE"/>
    <property type="match status" value="1"/>
</dbReference>
<dbReference type="Pfam" id="PF02388">
    <property type="entry name" value="FemAB"/>
    <property type="match status" value="1"/>
</dbReference>
<dbReference type="InterPro" id="IPR016181">
    <property type="entry name" value="Acyl_CoA_acyltransferase"/>
</dbReference>
<dbReference type="Gene3D" id="3.40.630.30">
    <property type="match status" value="1"/>
</dbReference>
<organism evidence="7 8">
    <name type="scientific">Fermentimonas caenicola</name>
    <dbReference type="NCBI Taxonomy" id="1562970"/>
    <lineage>
        <taxon>Bacteria</taxon>
        <taxon>Pseudomonadati</taxon>
        <taxon>Bacteroidota</taxon>
        <taxon>Bacteroidia</taxon>
        <taxon>Bacteroidales</taxon>
        <taxon>Dysgonomonadaceae</taxon>
        <taxon>Fermentimonas</taxon>
    </lineage>
</organism>
<dbReference type="InterPro" id="IPR050644">
    <property type="entry name" value="PG_Glycine_Bridge_Synth"/>
</dbReference>
<dbReference type="PANTHER" id="PTHR36174:SF1">
    <property type="entry name" value="LIPID II:GLYCINE GLYCYLTRANSFERASE"/>
    <property type="match status" value="1"/>
</dbReference>
<dbReference type="GO" id="GO:0071555">
    <property type="term" value="P:cell wall organization"/>
    <property type="evidence" value="ECO:0007669"/>
    <property type="project" value="UniProtKB-KW"/>
</dbReference>
<dbReference type="AlphaFoldDB" id="A0A098BZ89"/>
<dbReference type="KEGG" id="pbt:ING2E5B_1250"/>
<evidence type="ECO:0000256" key="1">
    <source>
        <dbReference type="ARBA" id="ARBA00009943"/>
    </source>
</evidence>
<dbReference type="GO" id="GO:0008360">
    <property type="term" value="P:regulation of cell shape"/>
    <property type="evidence" value="ECO:0007669"/>
    <property type="project" value="UniProtKB-KW"/>
</dbReference>
<dbReference type="GO" id="GO:0016755">
    <property type="term" value="F:aminoacyltransferase activity"/>
    <property type="evidence" value="ECO:0007669"/>
    <property type="project" value="InterPro"/>
</dbReference>
<evidence type="ECO:0000256" key="6">
    <source>
        <dbReference type="ARBA" id="ARBA00023316"/>
    </source>
</evidence>
<protein>
    <recommendedName>
        <fullName evidence="9">BioF2-like acetyltransferase domain-containing protein</fullName>
    </recommendedName>
</protein>
<proteinExistence type="inferred from homology"/>
<evidence type="ECO:0008006" key="9">
    <source>
        <dbReference type="Google" id="ProtNLM"/>
    </source>
</evidence>
<keyword evidence="8" id="KW-1185">Reference proteome</keyword>
<keyword evidence="4" id="KW-0573">Peptidoglycan synthesis</keyword>
<keyword evidence="6" id="KW-0961">Cell wall biogenesis/degradation</keyword>
<evidence type="ECO:0000256" key="5">
    <source>
        <dbReference type="ARBA" id="ARBA00023315"/>
    </source>
</evidence>
<sequence length="329" mass="39443">MTEYAVNVYYKKEDLPELKDINFFHYTSSFDWYSNSPAYTPLMIVAFDNNKPIASVFAVIIRRNSFLRGSFFKRCIVSQQPSFYDDSFSKIDLFNSLIRQLVNEVKNKVFLIRYDRINSTVFGYKGFRENGFYSTKWINIRNSLQRKRSIWDQLSTTRKNQVNKAIRKGVKLEEFNSEDNLLEIYKLIETTNNKKISHRFPPYKYFENFYRFYILKGKGTILLTRFQNKIIGGVILGFEDKKTAYCLYYWGKSKRYKTIYPTIFTLYSAMKLAEDKGFKYFDYMDVGYINKNAGRPRFLLQFGGKQSATRRWYRYNWGILNFLAYKFYD</sequence>
<evidence type="ECO:0000256" key="3">
    <source>
        <dbReference type="ARBA" id="ARBA00022960"/>
    </source>
</evidence>
<reference evidence="7 8" key="1">
    <citation type="submission" date="2014-08" db="EMBL/GenBank/DDBJ databases">
        <authorList>
            <person name="Wibberg D."/>
        </authorList>
    </citation>
    <scope>NUCLEOTIDE SEQUENCE [LARGE SCALE GENOMIC DNA]</scope>
    <source>
        <strain evidence="8">ING2-E5B</strain>
    </source>
</reference>
<keyword evidence="5" id="KW-0012">Acyltransferase</keyword>
<evidence type="ECO:0000313" key="8">
    <source>
        <dbReference type="Proteomes" id="UP000032417"/>
    </source>
</evidence>
<dbReference type="InterPro" id="IPR003447">
    <property type="entry name" value="FEMABX"/>
</dbReference>
<name>A0A098BZ89_9BACT</name>
<dbReference type="OrthoDB" id="934591at2"/>
<keyword evidence="2" id="KW-0808">Transferase</keyword>
<dbReference type="EMBL" id="LN515532">
    <property type="protein sequence ID" value="CEA16000.1"/>
    <property type="molecule type" value="Genomic_DNA"/>
</dbReference>
<accession>A0A098BZ89</accession>
<gene>
    <name evidence="7" type="ORF">ING2E5B_1250</name>
</gene>
<evidence type="ECO:0000313" key="7">
    <source>
        <dbReference type="EMBL" id="CEA16000.1"/>
    </source>
</evidence>
<dbReference type="SUPFAM" id="SSF55729">
    <property type="entry name" value="Acyl-CoA N-acyltransferases (Nat)"/>
    <property type="match status" value="1"/>
</dbReference>